<dbReference type="Proteomes" id="UP000029500">
    <property type="component" value="Chromosome"/>
</dbReference>
<dbReference type="Gene3D" id="2.40.50.100">
    <property type="match status" value="1"/>
</dbReference>
<keyword evidence="6" id="KW-1185">Reference proteome</keyword>
<comment type="similarity">
    <text evidence="1">Belongs to the membrane fusion protein (MFP) (TC 8.A.1) family.</text>
</comment>
<keyword evidence="2" id="KW-1133">Transmembrane helix</keyword>
<dbReference type="InterPro" id="IPR006143">
    <property type="entry name" value="RND_pump_MFP"/>
</dbReference>
<dbReference type="Gene3D" id="2.40.420.20">
    <property type="match status" value="1"/>
</dbReference>
<reference evidence="5 6" key="1">
    <citation type="submission" date="2014-08" db="EMBL/GenBank/DDBJ databases">
        <title>Comparative genomics of the Paenibacillus odorifer group.</title>
        <authorList>
            <person name="den Bakker H.C."/>
            <person name="Tsai Y.-C."/>
            <person name="Martin N."/>
            <person name="Korlach J."/>
            <person name="Wiedmann M."/>
        </authorList>
    </citation>
    <scope>NUCLEOTIDE SEQUENCE [LARGE SCALE GENOMIC DNA]</scope>
    <source>
        <strain evidence="5 6">DSM 15220</strain>
    </source>
</reference>
<dbReference type="OrthoDB" id="2541666at2"/>
<evidence type="ECO:0000313" key="6">
    <source>
        <dbReference type="Proteomes" id="UP000029500"/>
    </source>
</evidence>
<dbReference type="KEGG" id="pgm:PGRAT_15010"/>
<evidence type="ECO:0000259" key="3">
    <source>
        <dbReference type="Pfam" id="PF25967"/>
    </source>
</evidence>
<dbReference type="InterPro" id="IPR058627">
    <property type="entry name" value="MdtA-like_C"/>
</dbReference>
<feature type="domain" description="YknX-like beta-barrel" evidence="4">
    <location>
        <begin position="221"/>
        <end position="294"/>
    </location>
</feature>
<evidence type="ECO:0000256" key="1">
    <source>
        <dbReference type="ARBA" id="ARBA00009477"/>
    </source>
</evidence>
<sequence length="362" mass="39713">MKRIIKWIIIVAILAVAGYFIYDKMSKPKEQLQPVEPAQVISFPVTKESMTKSIQIKGTSKYEHETLVYAPFASKVTDWKVENGGQVKKGAVMYTLDTETLKNEIATQEATIRKAKLEAELNAFVSQQTEETAAVGATEAERLKALATQETSRIGDDLNQVNAEIQAREIADKKKKIQSASYRAPSSGIFLFDNASEIPRMVTDNQYLGKIVDLSKLQFIALVGEQDVFNIKPGMKVKVKMTASKDVKLTGVVKKVSKFATTVAAKDTTTTQVPQFEVVISLEPNELLIGGLSLTGEIETLRKDNVTAVSNIAIIHEGDLSYVMLDKGNGQTEKVQVKTGLETTDKVEILSGIKPGDTVVLQ</sequence>
<dbReference type="NCBIfam" id="TIGR01730">
    <property type="entry name" value="RND_mfp"/>
    <property type="match status" value="1"/>
</dbReference>
<dbReference type="eggNOG" id="COG0845">
    <property type="taxonomic scope" value="Bacteria"/>
</dbReference>
<evidence type="ECO:0000313" key="5">
    <source>
        <dbReference type="EMBL" id="AIQ68781.1"/>
    </source>
</evidence>
<evidence type="ECO:0000256" key="2">
    <source>
        <dbReference type="SAM" id="Phobius"/>
    </source>
</evidence>
<dbReference type="InterPro" id="IPR058636">
    <property type="entry name" value="Beta-barrel_YknX"/>
</dbReference>
<dbReference type="Pfam" id="PF25990">
    <property type="entry name" value="Beta-barrel_YknX"/>
    <property type="match status" value="1"/>
</dbReference>
<dbReference type="PANTHER" id="PTHR30469:SF33">
    <property type="entry name" value="SLR1207 PROTEIN"/>
    <property type="match status" value="1"/>
</dbReference>
<dbReference type="AlphaFoldDB" id="A0A089M4S7"/>
<gene>
    <name evidence="5" type="ORF">PGRAT_15010</name>
</gene>
<organism evidence="5 6">
    <name type="scientific">Paenibacillus graminis</name>
    <dbReference type="NCBI Taxonomy" id="189425"/>
    <lineage>
        <taxon>Bacteria</taxon>
        <taxon>Bacillati</taxon>
        <taxon>Bacillota</taxon>
        <taxon>Bacilli</taxon>
        <taxon>Bacillales</taxon>
        <taxon>Paenibacillaceae</taxon>
        <taxon>Paenibacillus</taxon>
    </lineage>
</organism>
<feature type="transmembrane region" description="Helical" evidence="2">
    <location>
        <begin position="7"/>
        <end position="22"/>
    </location>
</feature>
<dbReference type="GO" id="GO:0015562">
    <property type="term" value="F:efflux transmembrane transporter activity"/>
    <property type="evidence" value="ECO:0007669"/>
    <property type="project" value="TreeGrafter"/>
</dbReference>
<proteinExistence type="inferred from homology"/>
<dbReference type="PANTHER" id="PTHR30469">
    <property type="entry name" value="MULTIDRUG RESISTANCE PROTEIN MDTA"/>
    <property type="match status" value="1"/>
</dbReference>
<dbReference type="RefSeq" id="WP_025705371.1">
    <property type="nucleotide sequence ID" value="NZ_CP009287.1"/>
</dbReference>
<dbReference type="STRING" id="189425.PGRAT_15010"/>
<dbReference type="SUPFAM" id="SSF111369">
    <property type="entry name" value="HlyD-like secretion proteins"/>
    <property type="match status" value="1"/>
</dbReference>
<keyword evidence="2" id="KW-0812">Transmembrane</keyword>
<keyword evidence="2" id="KW-0472">Membrane</keyword>
<dbReference type="GO" id="GO:1990281">
    <property type="term" value="C:efflux pump complex"/>
    <property type="evidence" value="ECO:0007669"/>
    <property type="project" value="TreeGrafter"/>
</dbReference>
<accession>A0A089M4S7</accession>
<dbReference type="Pfam" id="PF25967">
    <property type="entry name" value="RND-MFP_C"/>
    <property type="match status" value="1"/>
</dbReference>
<dbReference type="HOGENOM" id="CLU_754076_0_0_9"/>
<feature type="domain" description="Multidrug resistance protein MdtA-like C-terminal permuted SH3" evidence="3">
    <location>
        <begin position="322"/>
        <end position="361"/>
    </location>
</feature>
<dbReference type="EMBL" id="CP009287">
    <property type="protein sequence ID" value="AIQ68781.1"/>
    <property type="molecule type" value="Genomic_DNA"/>
</dbReference>
<name>A0A089M4S7_9BACL</name>
<dbReference type="Gene3D" id="2.40.30.170">
    <property type="match status" value="1"/>
</dbReference>
<protein>
    <submittedName>
        <fullName evidence="5">RND transporter</fullName>
    </submittedName>
</protein>
<evidence type="ECO:0000259" key="4">
    <source>
        <dbReference type="Pfam" id="PF25990"/>
    </source>
</evidence>